<feature type="compositionally biased region" description="Basic and acidic residues" evidence="1">
    <location>
        <begin position="56"/>
        <end position="68"/>
    </location>
</feature>
<sequence>MHPLTPPSVSVSPECISTFNELKLGKDIKWIIYKISDDWKEIVVEESFQEGQLRGLPREAPERKEQKTARARRASAAVMPYSMSSTSSSLARALGTRLPSSAGYPMIRRNTPA</sequence>
<evidence type="ECO:0000259" key="2">
    <source>
        <dbReference type="Pfam" id="PF00241"/>
    </source>
</evidence>
<feature type="domain" description="ADF-H" evidence="2">
    <location>
        <begin position="9"/>
        <end position="62"/>
    </location>
</feature>
<reference evidence="4" key="1">
    <citation type="journal article" date="2007" name="Plant Cell">
        <title>Dothideomycete-plant interactions illuminated by genome sequencing and EST analysis of the wheat pathogen Stagonospora nodorum.</title>
        <authorList>
            <person name="Hane J.K."/>
            <person name="Lowe R.G."/>
            <person name="Solomon P.S."/>
            <person name="Tan K.C."/>
            <person name="Schoch C.L."/>
            <person name="Spatafora J.W."/>
            <person name="Crous P.W."/>
            <person name="Kodira C."/>
            <person name="Birren B.W."/>
            <person name="Galagan J.E."/>
            <person name="Torriani S.F."/>
            <person name="McDonald B.A."/>
            <person name="Oliver R.P."/>
        </authorList>
    </citation>
    <scope>NUCLEOTIDE SEQUENCE [LARGE SCALE GENOMIC DNA]</scope>
    <source>
        <strain evidence="4">SN15 / ATCC MYA-4574 / FGSC 10173</strain>
    </source>
</reference>
<dbReference type="SUPFAM" id="SSF55753">
    <property type="entry name" value="Actin depolymerizing proteins"/>
    <property type="match status" value="1"/>
</dbReference>
<dbReference type="EMBL" id="CH445372">
    <property type="protein sequence ID" value="EAT76172.2"/>
    <property type="molecule type" value="Genomic_DNA"/>
</dbReference>
<accession>Q0TVJ0</accession>
<protein>
    <recommendedName>
        <fullName evidence="2">ADF-H domain-containing protein</fullName>
    </recommendedName>
</protein>
<dbReference type="InterPro" id="IPR029006">
    <property type="entry name" value="ADF-H/Gelsolin-like_dom_sf"/>
</dbReference>
<dbReference type="GO" id="GO:0051014">
    <property type="term" value="P:actin filament severing"/>
    <property type="evidence" value="ECO:0000318"/>
    <property type="project" value="GO_Central"/>
</dbReference>
<dbReference type="Gene3D" id="3.40.20.10">
    <property type="entry name" value="Severin"/>
    <property type="match status" value="1"/>
</dbReference>
<dbReference type="GO" id="GO:0015629">
    <property type="term" value="C:actin cytoskeleton"/>
    <property type="evidence" value="ECO:0000318"/>
    <property type="project" value="GO_Central"/>
</dbReference>
<dbReference type="GO" id="GO:0030042">
    <property type="term" value="P:actin filament depolymerization"/>
    <property type="evidence" value="ECO:0000318"/>
    <property type="project" value="GO_Central"/>
</dbReference>
<dbReference type="Pfam" id="PF00241">
    <property type="entry name" value="Cofilin_ADF"/>
    <property type="match status" value="1"/>
</dbReference>
<dbReference type="GeneID" id="5983520"/>
<dbReference type="RefSeq" id="XP_001806588.1">
    <property type="nucleotide sequence ID" value="XM_001806536.1"/>
</dbReference>
<dbReference type="eggNOG" id="KOG1735">
    <property type="taxonomic scope" value="Eukaryota"/>
</dbReference>
<dbReference type="GO" id="GO:0030479">
    <property type="term" value="C:actin cortical patch"/>
    <property type="evidence" value="ECO:0000318"/>
    <property type="project" value="GO_Central"/>
</dbReference>
<organism evidence="3 4">
    <name type="scientific">Phaeosphaeria nodorum (strain SN15 / ATCC MYA-4574 / FGSC 10173)</name>
    <name type="common">Glume blotch fungus</name>
    <name type="synonym">Parastagonospora nodorum</name>
    <dbReference type="NCBI Taxonomy" id="321614"/>
    <lineage>
        <taxon>Eukaryota</taxon>
        <taxon>Fungi</taxon>
        <taxon>Dikarya</taxon>
        <taxon>Ascomycota</taxon>
        <taxon>Pezizomycotina</taxon>
        <taxon>Dothideomycetes</taxon>
        <taxon>Pleosporomycetidae</taxon>
        <taxon>Pleosporales</taxon>
        <taxon>Pleosporineae</taxon>
        <taxon>Phaeosphaeriaceae</taxon>
        <taxon>Parastagonospora</taxon>
    </lineage>
</organism>
<dbReference type="GO" id="GO:0005737">
    <property type="term" value="C:cytoplasm"/>
    <property type="evidence" value="ECO:0000318"/>
    <property type="project" value="GO_Central"/>
</dbReference>
<dbReference type="STRING" id="321614.Q0TVJ0"/>
<dbReference type="Proteomes" id="UP000001055">
    <property type="component" value="Unassembled WGS sequence"/>
</dbReference>
<evidence type="ECO:0000313" key="4">
    <source>
        <dbReference type="Proteomes" id="UP000001055"/>
    </source>
</evidence>
<dbReference type="AlphaFoldDB" id="Q0TVJ0"/>
<proteinExistence type="predicted"/>
<gene>
    <name evidence="3" type="ORF">SNOG_16474</name>
</gene>
<evidence type="ECO:0000256" key="1">
    <source>
        <dbReference type="SAM" id="MobiDB-lite"/>
    </source>
</evidence>
<dbReference type="InterPro" id="IPR002108">
    <property type="entry name" value="ADF-H"/>
</dbReference>
<dbReference type="VEuPathDB" id="FungiDB:JI435_164740"/>
<feature type="region of interest" description="Disordered" evidence="1">
    <location>
        <begin position="51"/>
        <end position="80"/>
    </location>
</feature>
<dbReference type="HOGENOM" id="CLU_2134412_0_0_1"/>
<dbReference type="InParanoid" id="Q0TVJ0"/>
<name>Q0TVJ0_PHANO</name>
<dbReference type="KEGG" id="pno:SNOG_16474"/>
<evidence type="ECO:0000313" key="3">
    <source>
        <dbReference type="EMBL" id="EAT76172.2"/>
    </source>
</evidence>
<dbReference type="GO" id="GO:0051015">
    <property type="term" value="F:actin filament binding"/>
    <property type="evidence" value="ECO:0000318"/>
    <property type="project" value="GO_Central"/>
</dbReference>